<keyword evidence="2" id="KW-0548">Nucleotidyltransferase</keyword>
<dbReference type="Pfam" id="PF13185">
    <property type="entry name" value="GAF_2"/>
    <property type="match status" value="2"/>
</dbReference>
<sequence length="596" mass="68100">MKKKEKPNSQSSLNSPLEPFFEIKDEVLLLKKYVDTLLGEKPATQISLKQFPNFRALAQSIDQLRSKIQELQKEHFFFKKVKDDWKQRSRELELLQELSKKINATHDKSIVLEFMVSFVEKLLDSKGCMVFLFDHEMDDMPIKSFSNVETHDEELLKDVMATEELDWAITGKKPTIIPHMLMSNKQQGKRTEGSIIVVPFWVEDMILGVLLNLSPKPRHSFFEEDLEILSMIANNISVALQNAIQHHEMLNKINDLSIMVEAGKSMSSIRDLDELLQTIISLITQVASWKAGILLLYNEESKQLEPLNQIGLENYQRQEFYLSLGEGISGFVAEKRTPIFINSLKQKKFFKDAREFSVLGKGTLFSIPLENKSRLIGVLNLYNNDETYSLTESHQDMILSLAQHASITLDNVLLYKQTEEHAFHDDLTNLYNARFLKQYLEDIIQKCKRANSELGLIVIDLDEFQKLNDLHGHQMGSWALKEVSHILTFITGRHDFVCRYGGGEFIIARSGASLEKTIKTAQKIQKTIETYSFLTDHDLKYHLTVSIGVAGYPSSAQSAKELIELADHFLFKSRKPGLESKRAGGEPALLTKDSLV</sequence>
<comment type="caution">
    <text evidence="2">The sequence shown here is derived from an EMBL/GenBank/DDBJ whole genome shotgun (WGS) entry which is preliminary data.</text>
</comment>
<evidence type="ECO:0000313" key="2">
    <source>
        <dbReference type="EMBL" id="MFC1848725.1"/>
    </source>
</evidence>
<dbReference type="SUPFAM" id="SSF55781">
    <property type="entry name" value="GAF domain-like"/>
    <property type="match status" value="2"/>
</dbReference>
<evidence type="ECO:0000313" key="3">
    <source>
        <dbReference type="Proteomes" id="UP001594351"/>
    </source>
</evidence>
<name>A0ABV6YR97_UNCC1</name>
<proteinExistence type="predicted"/>
<reference evidence="2 3" key="1">
    <citation type="submission" date="2024-09" db="EMBL/GenBank/DDBJ databases">
        <title>Laminarin stimulates single cell rates of sulfate reduction while oxygen inhibits transcriptomic activity in coastal marine sediment.</title>
        <authorList>
            <person name="Lindsay M."/>
            <person name="Orcutt B."/>
            <person name="Emerson D."/>
            <person name="Stepanauskas R."/>
            <person name="D'Angelo T."/>
        </authorList>
    </citation>
    <scope>NUCLEOTIDE SEQUENCE [LARGE SCALE GENOMIC DNA]</scope>
    <source>
        <strain evidence="2">SAG AM-311-K15</strain>
    </source>
</reference>
<dbReference type="InterPro" id="IPR050469">
    <property type="entry name" value="Diguanylate_Cyclase"/>
</dbReference>
<dbReference type="Proteomes" id="UP001594351">
    <property type="component" value="Unassembled WGS sequence"/>
</dbReference>
<dbReference type="Gene3D" id="3.30.450.40">
    <property type="match status" value="2"/>
</dbReference>
<dbReference type="Pfam" id="PF00990">
    <property type="entry name" value="GGDEF"/>
    <property type="match status" value="1"/>
</dbReference>
<dbReference type="InterPro" id="IPR043128">
    <property type="entry name" value="Rev_trsase/Diguanyl_cyclase"/>
</dbReference>
<dbReference type="InterPro" id="IPR029016">
    <property type="entry name" value="GAF-like_dom_sf"/>
</dbReference>
<dbReference type="SMART" id="SM00065">
    <property type="entry name" value="GAF"/>
    <property type="match status" value="2"/>
</dbReference>
<dbReference type="Gene3D" id="3.30.70.270">
    <property type="match status" value="1"/>
</dbReference>
<dbReference type="CDD" id="cd01949">
    <property type="entry name" value="GGDEF"/>
    <property type="match status" value="1"/>
</dbReference>
<dbReference type="NCBIfam" id="TIGR00254">
    <property type="entry name" value="GGDEF"/>
    <property type="match status" value="1"/>
</dbReference>
<dbReference type="PANTHER" id="PTHR45138:SF9">
    <property type="entry name" value="DIGUANYLATE CYCLASE DGCM-RELATED"/>
    <property type="match status" value="1"/>
</dbReference>
<keyword evidence="3" id="KW-1185">Reference proteome</keyword>
<dbReference type="SUPFAM" id="SSF55073">
    <property type="entry name" value="Nucleotide cyclase"/>
    <property type="match status" value="1"/>
</dbReference>
<keyword evidence="2" id="KW-0808">Transferase</keyword>
<gene>
    <name evidence="2" type="ORF">ACFL27_00830</name>
</gene>
<dbReference type="InterPro" id="IPR000160">
    <property type="entry name" value="GGDEF_dom"/>
</dbReference>
<dbReference type="PANTHER" id="PTHR45138">
    <property type="entry name" value="REGULATORY COMPONENTS OF SENSORY TRANSDUCTION SYSTEM"/>
    <property type="match status" value="1"/>
</dbReference>
<dbReference type="PROSITE" id="PS50887">
    <property type="entry name" value="GGDEF"/>
    <property type="match status" value="1"/>
</dbReference>
<dbReference type="EC" id="2.7.7.65" evidence="2"/>
<protein>
    <submittedName>
        <fullName evidence="2">Diguanylate cyclase</fullName>
        <ecNumber evidence="2">2.7.7.65</ecNumber>
    </submittedName>
</protein>
<dbReference type="EMBL" id="JBHPBY010000005">
    <property type="protein sequence ID" value="MFC1848725.1"/>
    <property type="molecule type" value="Genomic_DNA"/>
</dbReference>
<evidence type="ECO:0000259" key="1">
    <source>
        <dbReference type="PROSITE" id="PS50887"/>
    </source>
</evidence>
<accession>A0ABV6YR97</accession>
<dbReference type="InterPro" id="IPR029787">
    <property type="entry name" value="Nucleotide_cyclase"/>
</dbReference>
<dbReference type="GO" id="GO:0052621">
    <property type="term" value="F:diguanylate cyclase activity"/>
    <property type="evidence" value="ECO:0007669"/>
    <property type="project" value="UniProtKB-EC"/>
</dbReference>
<organism evidence="2 3">
    <name type="scientific">candidate division CSSED10-310 bacterium</name>
    <dbReference type="NCBI Taxonomy" id="2855610"/>
    <lineage>
        <taxon>Bacteria</taxon>
        <taxon>Bacteria division CSSED10-310</taxon>
    </lineage>
</organism>
<feature type="domain" description="GGDEF" evidence="1">
    <location>
        <begin position="452"/>
        <end position="586"/>
    </location>
</feature>
<dbReference type="InterPro" id="IPR003018">
    <property type="entry name" value="GAF"/>
</dbReference>
<dbReference type="SMART" id="SM00267">
    <property type="entry name" value="GGDEF"/>
    <property type="match status" value="1"/>
</dbReference>